<gene>
    <name evidence="6" type="ORF">HNAJ_LOCUS13295</name>
</gene>
<dbReference type="GO" id="GO:0005509">
    <property type="term" value="F:calcium ion binding"/>
    <property type="evidence" value="ECO:0007669"/>
    <property type="project" value="TreeGrafter"/>
</dbReference>
<protein>
    <submittedName>
        <fullName evidence="8">PRT_C domain-containing protein</fullName>
    </submittedName>
</protein>
<dbReference type="PANTHER" id="PTHR45911:SF4">
    <property type="entry name" value="MULTIPLE C2 AND TRANSMEMBRANE DOMAIN-CONTAINING PROTEIN"/>
    <property type="match status" value="1"/>
</dbReference>
<evidence type="ECO:0000256" key="1">
    <source>
        <dbReference type="ARBA" id="ARBA00022723"/>
    </source>
</evidence>
<dbReference type="Proteomes" id="UP000278807">
    <property type="component" value="Unassembled WGS sequence"/>
</dbReference>
<dbReference type="GO" id="GO:0016020">
    <property type="term" value="C:membrane"/>
    <property type="evidence" value="ECO:0007669"/>
    <property type="project" value="TreeGrafter"/>
</dbReference>
<proteinExistence type="predicted"/>
<evidence type="ECO:0000313" key="6">
    <source>
        <dbReference type="EMBL" id="VDO15486.1"/>
    </source>
</evidence>
<evidence type="ECO:0000313" key="8">
    <source>
        <dbReference type="WBParaSite" id="HNAJ_0001332101-mRNA-1"/>
    </source>
</evidence>
<evidence type="ECO:0000256" key="2">
    <source>
        <dbReference type="ARBA" id="ARBA00022737"/>
    </source>
</evidence>
<dbReference type="InterPro" id="IPR013583">
    <property type="entry name" value="MCTP_C"/>
</dbReference>
<evidence type="ECO:0000256" key="4">
    <source>
        <dbReference type="SAM" id="Phobius"/>
    </source>
</evidence>
<dbReference type="PANTHER" id="PTHR45911">
    <property type="entry name" value="C2 DOMAIN-CONTAINING PROTEIN"/>
    <property type="match status" value="1"/>
</dbReference>
<sequence length="107" mass="12715">MKTRYTGMKETATRVFEIVEKAASFYERVEGLFNWRIPWVSSLAVIMLLLLTVILFFVPIKYLFMLWGFNKFTKAFLRPNAISHNEIMDFLSRVPDLLEVVRFQILF</sequence>
<feature type="domain" description="Multiple C2" evidence="5">
    <location>
        <begin position="2"/>
        <end position="95"/>
    </location>
</feature>
<name>A0A0R3TZM2_RODNA</name>
<keyword evidence="2" id="KW-0677">Repeat</keyword>
<keyword evidence="4" id="KW-1133">Transmembrane helix</keyword>
<keyword evidence="4" id="KW-0472">Membrane</keyword>
<evidence type="ECO:0000259" key="5">
    <source>
        <dbReference type="Pfam" id="PF08372"/>
    </source>
</evidence>
<keyword evidence="1" id="KW-0479">Metal-binding</keyword>
<reference evidence="8" key="1">
    <citation type="submission" date="2017-02" db="UniProtKB">
        <authorList>
            <consortium name="WormBaseParasite"/>
        </authorList>
    </citation>
    <scope>IDENTIFICATION</scope>
</reference>
<dbReference type="WBParaSite" id="HNAJ_0001332101-mRNA-1">
    <property type="protein sequence ID" value="HNAJ_0001332101-mRNA-1"/>
    <property type="gene ID" value="HNAJ_0001332101"/>
</dbReference>
<keyword evidence="4" id="KW-0812">Transmembrane</keyword>
<feature type="transmembrane region" description="Helical" evidence="4">
    <location>
        <begin position="39"/>
        <end position="64"/>
    </location>
</feature>
<dbReference type="OrthoDB" id="5973539at2759"/>
<organism evidence="8">
    <name type="scientific">Rodentolepis nana</name>
    <name type="common">Dwarf tapeworm</name>
    <name type="synonym">Hymenolepis nana</name>
    <dbReference type="NCBI Taxonomy" id="102285"/>
    <lineage>
        <taxon>Eukaryota</taxon>
        <taxon>Metazoa</taxon>
        <taxon>Spiralia</taxon>
        <taxon>Lophotrochozoa</taxon>
        <taxon>Platyhelminthes</taxon>
        <taxon>Cestoda</taxon>
        <taxon>Eucestoda</taxon>
        <taxon>Cyclophyllidea</taxon>
        <taxon>Hymenolepididae</taxon>
        <taxon>Rodentolepis</taxon>
    </lineage>
</organism>
<dbReference type="EMBL" id="UZAE01015236">
    <property type="protein sequence ID" value="VDO15486.1"/>
    <property type="molecule type" value="Genomic_DNA"/>
</dbReference>
<evidence type="ECO:0000313" key="7">
    <source>
        <dbReference type="Proteomes" id="UP000278807"/>
    </source>
</evidence>
<dbReference type="Pfam" id="PF08372">
    <property type="entry name" value="PRT_C"/>
    <property type="match status" value="1"/>
</dbReference>
<dbReference type="AlphaFoldDB" id="A0A0R3TZM2"/>
<accession>A0A0R3TZM2</accession>
<reference evidence="6 7" key="2">
    <citation type="submission" date="2018-11" db="EMBL/GenBank/DDBJ databases">
        <authorList>
            <consortium name="Pathogen Informatics"/>
        </authorList>
    </citation>
    <scope>NUCLEOTIDE SEQUENCE [LARGE SCALE GENOMIC DNA]</scope>
</reference>
<evidence type="ECO:0000256" key="3">
    <source>
        <dbReference type="ARBA" id="ARBA00022837"/>
    </source>
</evidence>
<dbReference type="STRING" id="102285.A0A0R3TZM2"/>
<keyword evidence="7" id="KW-1185">Reference proteome</keyword>
<keyword evidence="3" id="KW-0106">Calcium</keyword>